<dbReference type="InterPro" id="IPR036390">
    <property type="entry name" value="WH_DNA-bd_sf"/>
</dbReference>
<dbReference type="SUPFAM" id="SSF46785">
    <property type="entry name" value="Winged helix' DNA-binding domain"/>
    <property type="match status" value="1"/>
</dbReference>
<dbReference type="PRINTS" id="PR00598">
    <property type="entry name" value="HTHMARR"/>
</dbReference>
<dbReference type="PANTHER" id="PTHR33164">
    <property type="entry name" value="TRANSCRIPTIONAL REGULATOR, MARR FAMILY"/>
    <property type="match status" value="1"/>
</dbReference>
<accession>A0A1R4IXF3</accession>
<keyword evidence="5" id="KW-1185">Reference proteome</keyword>
<feature type="region of interest" description="Disordered" evidence="2">
    <location>
        <begin position="144"/>
        <end position="169"/>
    </location>
</feature>
<comment type="subcellular location">
    <subcellularLocation>
        <location evidence="1">Cytoplasm</location>
    </subcellularLocation>
</comment>
<evidence type="ECO:0000256" key="2">
    <source>
        <dbReference type="SAM" id="MobiDB-lite"/>
    </source>
</evidence>
<sequence length="169" mass="18465">MTQRDDLLRLENQLCFSAVLASRAIVSAYRPLLDPLGLTHPQYLVLLALWERDPRTVTELARELRLDKATLSPLVKRLEASGYVTRRRNSDDERVLDVRLTGAGRALRDSAAEIPAAIMARLGMDEGRIGQLRDSFDALTAAAMEETAPTGQTEESGQARDGTGTTGTG</sequence>
<dbReference type="EMBL" id="FUKR01000022">
    <property type="protein sequence ID" value="SJN24003.1"/>
    <property type="molecule type" value="Genomic_DNA"/>
</dbReference>
<feature type="domain" description="HTH marR-type" evidence="3">
    <location>
        <begin position="11"/>
        <end position="141"/>
    </location>
</feature>
<dbReference type="OrthoDB" id="9806864at2"/>
<reference evidence="5" key="1">
    <citation type="submission" date="2017-02" db="EMBL/GenBank/DDBJ databases">
        <authorList>
            <person name="Dridi B."/>
        </authorList>
    </citation>
    <scope>NUCLEOTIDE SEQUENCE [LARGE SCALE GENOMIC DNA]</scope>
    <source>
        <strain evidence="5">EB411</strain>
    </source>
</reference>
<dbReference type="InterPro" id="IPR000835">
    <property type="entry name" value="HTH_MarR-typ"/>
</dbReference>
<evidence type="ECO:0000256" key="1">
    <source>
        <dbReference type="ARBA" id="ARBA00004496"/>
    </source>
</evidence>
<proteinExistence type="predicted"/>
<dbReference type="InterPro" id="IPR011991">
    <property type="entry name" value="ArsR-like_HTH"/>
</dbReference>
<evidence type="ECO:0000313" key="5">
    <source>
        <dbReference type="Proteomes" id="UP000196778"/>
    </source>
</evidence>
<dbReference type="CDD" id="cd00090">
    <property type="entry name" value="HTH_ARSR"/>
    <property type="match status" value="1"/>
</dbReference>
<dbReference type="Pfam" id="PF01047">
    <property type="entry name" value="MarR"/>
    <property type="match status" value="1"/>
</dbReference>
<dbReference type="Gene3D" id="1.10.10.10">
    <property type="entry name" value="Winged helix-like DNA-binding domain superfamily/Winged helix DNA-binding domain"/>
    <property type="match status" value="1"/>
</dbReference>
<dbReference type="GO" id="GO:0006950">
    <property type="term" value="P:response to stress"/>
    <property type="evidence" value="ECO:0007669"/>
    <property type="project" value="TreeGrafter"/>
</dbReference>
<gene>
    <name evidence="4" type="ORF">FM119_03945</name>
</gene>
<evidence type="ECO:0000313" key="4">
    <source>
        <dbReference type="EMBL" id="SJN24003.1"/>
    </source>
</evidence>
<dbReference type="SMART" id="SM00347">
    <property type="entry name" value="HTH_MARR"/>
    <property type="match status" value="1"/>
</dbReference>
<dbReference type="InterPro" id="IPR039422">
    <property type="entry name" value="MarR/SlyA-like"/>
</dbReference>
<dbReference type="RefSeq" id="WP_087136373.1">
    <property type="nucleotide sequence ID" value="NZ_FUKR01000022.1"/>
</dbReference>
<dbReference type="PANTHER" id="PTHR33164:SF5">
    <property type="entry name" value="ORGANIC HYDROPEROXIDE RESISTANCE TRANSCRIPTIONAL REGULATOR"/>
    <property type="match status" value="1"/>
</dbReference>
<dbReference type="AlphaFoldDB" id="A0A1R4IXF3"/>
<organism evidence="4 5">
    <name type="scientific">Mycetocola reblochoni REB411</name>
    <dbReference type="NCBI Taxonomy" id="1255698"/>
    <lineage>
        <taxon>Bacteria</taxon>
        <taxon>Bacillati</taxon>
        <taxon>Actinomycetota</taxon>
        <taxon>Actinomycetes</taxon>
        <taxon>Micrococcales</taxon>
        <taxon>Microbacteriaceae</taxon>
        <taxon>Mycetocola</taxon>
    </lineage>
</organism>
<name>A0A1R4IXF3_9MICO</name>
<evidence type="ECO:0000259" key="3">
    <source>
        <dbReference type="PROSITE" id="PS50995"/>
    </source>
</evidence>
<dbReference type="PROSITE" id="PS50995">
    <property type="entry name" value="HTH_MARR_2"/>
    <property type="match status" value="1"/>
</dbReference>
<dbReference type="GO" id="GO:0005737">
    <property type="term" value="C:cytoplasm"/>
    <property type="evidence" value="ECO:0007669"/>
    <property type="project" value="UniProtKB-SubCell"/>
</dbReference>
<dbReference type="GO" id="GO:0003700">
    <property type="term" value="F:DNA-binding transcription factor activity"/>
    <property type="evidence" value="ECO:0007669"/>
    <property type="project" value="InterPro"/>
</dbReference>
<dbReference type="Proteomes" id="UP000196778">
    <property type="component" value="Unassembled WGS sequence"/>
</dbReference>
<protein>
    <submittedName>
        <fullName evidence="4">Organic hydroperoxide resistance transcriptional regulator</fullName>
    </submittedName>
</protein>
<dbReference type="InterPro" id="IPR036388">
    <property type="entry name" value="WH-like_DNA-bd_sf"/>
</dbReference>